<accession>H8ZG18</accession>
<dbReference type="HOGENOM" id="CLU_2038677_0_0_1"/>
<feature type="transmembrane region" description="Helical" evidence="1">
    <location>
        <begin position="96"/>
        <end position="116"/>
    </location>
</feature>
<evidence type="ECO:0000256" key="1">
    <source>
        <dbReference type="SAM" id="Phobius"/>
    </source>
</evidence>
<feature type="transmembrane region" description="Helical" evidence="1">
    <location>
        <begin position="58"/>
        <end position="76"/>
    </location>
</feature>
<evidence type="ECO:0000313" key="2">
    <source>
        <dbReference type="EMBL" id="EHY64462.1"/>
    </source>
</evidence>
<organism evidence="2">
    <name type="scientific">Nematocida ausubeli (strain ATCC PRA-371 / ERTm2)</name>
    <name type="common">Nematode killer fungus</name>
    <dbReference type="NCBI Taxonomy" id="1913371"/>
    <lineage>
        <taxon>Eukaryota</taxon>
        <taxon>Fungi</taxon>
        <taxon>Fungi incertae sedis</taxon>
        <taxon>Microsporidia</taxon>
        <taxon>Nematocida</taxon>
    </lineage>
</organism>
<dbReference type="AlphaFoldDB" id="H8ZG18"/>
<keyword evidence="1" id="KW-0472">Membrane</keyword>
<keyword evidence="1" id="KW-0812">Transmembrane</keyword>
<keyword evidence="1" id="KW-1133">Transmembrane helix</keyword>
<dbReference type="EMBL" id="JH604642">
    <property type="protein sequence ID" value="EHY64462.1"/>
    <property type="molecule type" value="Genomic_DNA"/>
</dbReference>
<protein>
    <submittedName>
        <fullName evidence="2">Uncharacterized protein</fullName>
    </submittedName>
</protein>
<dbReference type="Proteomes" id="UP000005622">
    <property type="component" value="Unassembled WGS sequence"/>
</dbReference>
<feature type="transmembrane region" description="Helical" evidence="1">
    <location>
        <begin position="32"/>
        <end position="51"/>
    </location>
</feature>
<reference evidence="2" key="1">
    <citation type="submission" date="2011-03" db="EMBL/GenBank/DDBJ databases">
        <title>The Genome Sequence of Nematocida sp1 strain ERTm2.</title>
        <authorList>
            <consortium name="The Broad Institute Genome Sequencing Platform"/>
            <consortium name="The Broad Institute Genome Sequencing Center for Infectious Disease"/>
            <person name="Cuomo C."/>
            <person name="Troemel E."/>
            <person name="Young S.K."/>
            <person name="Zeng Q."/>
            <person name="Gargeya S."/>
            <person name="Fitzgerald M."/>
            <person name="Haas B."/>
            <person name="Abouelleil A."/>
            <person name="Alvarado L."/>
            <person name="Arachchi H.M."/>
            <person name="Berlin A."/>
            <person name="Brown A."/>
            <person name="Chapman S.B."/>
            <person name="Chen Z."/>
            <person name="Dunbar C."/>
            <person name="Freedman E."/>
            <person name="Gearin G."/>
            <person name="Gellesch M."/>
            <person name="Goldberg J."/>
            <person name="Griggs A."/>
            <person name="Gujja S."/>
            <person name="Heilman E.R."/>
            <person name="Heiman D."/>
            <person name="Howarth C."/>
            <person name="Larson L."/>
            <person name="Lui A."/>
            <person name="MacDonald P.J.P."/>
            <person name="Mehta T."/>
            <person name="Montmayeur A."/>
            <person name="Murphy C."/>
            <person name="Neiman D."/>
            <person name="Pearson M."/>
            <person name="Priest M."/>
            <person name="Roberts A."/>
            <person name="Saif S."/>
            <person name="Shea T."/>
            <person name="Shenoy N."/>
            <person name="Sisk P."/>
            <person name="Stolte C."/>
            <person name="Sykes S."/>
            <person name="White J."/>
            <person name="Yandava C."/>
            <person name="Wortman J."/>
            <person name="Nusbaum C."/>
            <person name="Birren B."/>
        </authorList>
    </citation>
    <scope>NUCLEOTIDE SEQUENCE</scope>
    <source>
        <strain evidence="2">ERTm2</strain>
    </source>
</reference>
<proteinExistence type="predicted"/>
<gene>
    <name evidence="2" type="ORF">NERG_02539</name>
</gene>
<name>H8ZG18_NEMA1</name>
<sequence>MHLERSARKMRAHRKYTWKEITFKIEQFIPMALHRIIFNIPGTCYFLFCILHKYSTRIYSVCPCSVLVIFNLIFLLCDKITVILSVHCRVHYPKGFYFLGQVLFIICSVVYDCICIESRSN</sequence>